<evidence type="ECO:0000313" key="2">
    <source>
        <dbReference type="EMBL" id="SMO48149.1"/>
    </source>
</evidence>
<proteinExistence type="predicted"/>
<dbReference type="Proteomes" id="UP000319267">
    <property type="component" value="Unassembled WGS sequence"/>
</dbReference>
<feature type="transmembrane region" description="Helical" evidence="1">
    <location>
        <begin position="43"/>
        <end position="61"/>
    </location>
</feature>
<dbReference type="RefSeq" id="WP_111378127.1">
    <property type="nucleotide sequence ID" value="NZ_CP043612.1"/>
</dbReference>
<dbReference type="AlphaFoldDB" id="A0A521BM23"/>
<keyword evidence="3" id="KW-1185">Reference proteome</keyword>
<feature type="transmembrane region" description="Helical" evidence="1">
    <location>
        <begin position="68"/>
        <end position="86"/>
    </location>
</feature>
<feature type="transmembrane region" description="Helical" evidence="1">
    <location>
        <begin position="106"/>
        <end position="126"/>
    </location>
</feature>
<keyword evidence="1" id="KW-0472">Membrane</keyword>
<dbReference type="EMBL" id="FXTQ01000001">
    <property type="protein sequence ID" value="SMO48149.1"/>
    <property type="molecule type" value="Genomic_DNA"/>
</dbReference>
<gene>
    <name evidence="2" type="ORF">SAMN06265220_1011119</name>
</gene>
<evidence type="ECO:0000313" key="3">
    <source>
        <dbReference type="Proteomes" id="UP000319267"/>
    </source>
</evidence>
<accession>A0A521BM23</accession>
<evidence type="ECO:0000256" key="1">
    <source>
        <dbReference type="SAM" id="Phobius"/>
    </source>
</evidence>
<name>A0A521BM23_9FLAO</name>
<keyword evidence="1" id="KW-0812">Transmembrane</keyword>
<feature type="transmembrane region" description="Helical" evidence="1">
    <location>
        <begin position="146"/>
        <end position="168"/>
    </location>
</feature>
<reference evidence="2 3" key="1">
    <citation type="submission" date="2017-05" db="EMBL/GenBank/DDBJ databases">
        <authorList>
            <person name="Varghese N."/>
            <person name="Submissions S."/>
        </authorList>
    </citation>
    <scope>NUCLEOTIDE SEQUENCE [LARGE SCALE GENOMIC DNA]</scope>
    <source>
        <strain evidence="2 3">DSM 29982</strain>
    </source>
</reference>
<organism evidence="2 3">
    <name type="scientific">Flavobacterium nitrogenifigens</name>
    <dbReference type="NCBI Taxonomy" id="1617283"/>
    <lineage>
        <taxon>Bacteria</taxon>
        <taxon>Pseudomonadati</taxon>
        <taxon>Bacteroidota</taxon>
        <taxon>Flavobacteriia</taxon>
        <taxon>Flavobacteriales</taxon>
        <taxon>Flavobacteriaceae</taxon>
        <taxon>Flavobacterium</taxon>
    </lineage>
</organism>
<dbReference type="OrthoDB" id="332044at2"/>
<protein>
    <submittedName>
        <fullName evidence="2">Uncharacterized protein</fullName>
    </submittedName>
</protein>
<keyword evidence="1" id="KW-1133">Transmembrane helix</keyword>
<sequence>METAIIISSFFLVLFAVLALYDGFYLHIFKYQLHNREESKTEHITHTFRAVFFPAILYFLFLKQNNHTAFVIGLTIVLLDILVLGYDAFIEKDSRQFMGGLPRWEYIVHLFVNGFHFASIAVYLSIRLTFQNGEIMISNTNQSPGYFNLLIVNLLPGAIVMAILHVFLCMPKTAPIWNNFRGKINCC</sequence>